<keyword evidence="11" id="KW-1185">Reference proteome</keyword>
<evidence type="ECO:0000256" key="4">
    <source>
        <dbReference type="ARBA" id="ARBA00022597"/>
    </source>
</evidence>
<evidence type="ECO:0000256" key="7">
    <source>
        <dbReference type="ARBA" id="ARBA00022989"/>
    </source>
</evidence>
<gene>
    <name evidence="10" type="ORF">CIPAW_09G132000</name>
</gene>
<keyword evidence="3 9" id="KW-0813">Transport</keyword>
<name>A0A8T1PPM7_CARIL</name>
<dbReference type="GO" id="GO:0051119">
    <property type="term" value="F:sugar transmembrane transporter activity"/>
    <property type="evidence" value="ECO:0007669"/>
    <property type="project" value="InterPro"/>
</dbReference>
<dbReference type="FunFam" id="1.20.1280.290:FF:000002">
    <property type="entry name" value="Bidirectional sugar transporter SWEET"/>
    <property type="match status" value="1"/>
</dbReference>
<feature type="transmembrane region" description="Helical" evidence="9">
    <location>
        <begin position="111"/>
        <end position="130"/>
    </location>
</feature>
<comment type="subcellular location">
    <subcellularLocation>
        <location evidence="9">Cell membrane</location>
        <topology evidence="9">Multi-pass membrane protein</topology>
    </subcellularLocation>
    <subcellularLocation>
        <location evidence="1">Endomembrane system</location>
        <topology evidence="1">Multi-pass membrane protein</topology>
    </subcellularLocation>
</comment>
<accession>A0A8T1PPM7</accession>
<keyword evidence="8 9" id="KW-0472">Membrane</keyword>
<dbReference type="GO" id="GO:0005886">
    <property type="term" value="C:plasma membrane"/>
    <property type="evidence" value="ECO:0007669"/>
    <property type="project" value="UniProtKB-SubCell"/>
</dbReference>
<feature type="transmembrane region" description="Helical" evidence="9">
    <location>
        <begin position="74"/>
        <end position="99"/>
    </location>
</feature>
<keyword evidence="4 9" id="KW-0762">Sugar transport</keyword>
<comment type="similarity">
    <text evidence="2 9">Belongs to the SWEET sugar transporter family.</text>
</comment>
<evidence type="ECO:0000313" key="10">
    <source>
        <dbReference type="EMBL" id="KAG6642280.1"/>
    </source>
</evidence>
<comment type="caution">
    <text evidence="10">The sequence shown here is derived from an EMBL/GenBank/DDBJ whole genome shotgun (WGS) entry which is preliminary data.</text>
</comment>
<organism evidence="10 11">
    <name type="scientific">Carya illinoinensis</name>
    <name type="common">Pecan</name>
    <dbReference type="NCBI Taxonomy" id="32201"/>
    <lineage>
        <taxon>Eukaryota</taxon>
        <taxon>Viridiplantae</taxon>
        <taxon>Streptophyta</taxon>
        <taxon>Embryophyta</taxon>
        <taxon>Tracheophyta</taxon>
        <taxon>Spermatophyta</taxon>
        <taxon>Magnoliopsida</taxon>
        <taxon>eudicotyledons</taxon>
        <taxon>Gunneridae</taxon>
        <taxon>Pentapetalae</taxon>
        <taxon>rosids</taxon>
        <taxon>fabids</taxon>
        <taxon>Fagales</taxon>
        <taxon>Juglandaceae</taxon>
        <taxon>Carya</taxon>
    </lineage>
</organism>
<feature type="transmembrane region" description="Helical" evidence="9">
    <location>
        <begin position="48"/>
        <end position="68"/>
    </location>
</feature>
<dbReference type="Proteomes" id="UP000811609">
    <property type="component" value="Chromosome 9"/>
</dbReference>
<dbReference type="GO" id="GO:0051260">
    <property type="term" value="P:protein homooligomerization"/>
    <property type="evidence" value="ECO:0007669"/>
    <property type="project" value="UniProtKB-ARBA"/>
</dbReference>
<feature type="transmembrane region" description="Helical" evidence="9">
    <location>
        <begin position="136"/>
        <end position="158"/>
    </location>
</feature>
<dbReference type="InterPro" id="IPR047664">
    <property type="entry name" value="SWEET"/>
</dbReference>
<sequence>MLPTGLSSVYSVCSEAAGLAGNIFAFGLFVSPIPTFKRIIRNRSTEQFSGLPYVYALLNCLICLWYGMPLVSPSIILVATVNSIGAVFQLIYISIFIMFADKPIKLKMSGLLVAVFALFVTTVYVSLRFFDSHERQTFVGFFSVASLIAMFASPLLIIKLVIKTRSIEFMPFYLSLSTFLMSLSFFAYGVLKYDPFLYVPNGIGMILGLVQLALYSYYSSTFGGDPREPLLNPYA</sequence>
<dbReference type="EMBL" id="CM031817">
    <property type="protein sequence ID" value="KAG6642280.1"/>
    <property type="molecule type" value="Genomic_DNA"/>
</dbReference>
<dbReference type="PANTHER" id="PTHR10791">
    <property type="entry name" value="RAG1-ACTIVATING PROTEIN 1"/>
    <property type="match status" value="1"/>
</dbReference>
<keyword evidence="5 9" id="KW-0812">Transmembrane</keyword>
<feature type="transmembrane region" description="Helical" evidence="9">
    <location>
        <begin position="197"/>
        <end position="218"/>
    </location>
</feature>
<keyword evidence="6" id="KW-0677">Repeat</keyword>
<proteinExistence type="inferred from homology"/>
<evidence type="ECO:0000256" key="1">
    <source>
        <dbReference type="ARBA" id="ARBA00004127"/>
    </source>
</evidence>
<feature type="transmembrane region" description="Helical" evidence="9">
    <location>
        <begin position="170"/>
        <end position="191"/>
    </location>
</feature>
<evidence type="ECO:0000256" key="8">
    <source>
        <dbReference type="ARBA" id="ARBA00023136"/>
    </source>
</evidence>
<dbReference type="Pfam" id="PF03083">
    <property type="entry name" value="MtN3_slv"/>
    <property type="match status" value="2"/>
</dbReference>
<dbReference type="PANTHER" id="PTHR10791:SF57">
    <property type="entry name" value="BIDIRECTIONAL SUGAR TRANSPORTER SWEET2A"/>
    <property type="match status" value="1"/>
</dbReference>
<reference evidence="10" key="1">
    <citation type="submission" date="2020-12" db="EMBL/GenBank/DDBJ databases">
        <title>WGS assembly of Carya illinoinensis cv. Pawnee.</title>
        <authorList>
            <person name="Platts A."/>
            <person name="Shu S."/>
            <person name="Wright S."/>
            <person name="Barry K."/>
            <person name="Edger P."/>
            <person name="Pires J.C."/>
            <person name="Schmutz J."/>
        </authorList>
    </citation>
    <scope>NUCLEOTIDE SEQUENCE</scope>
    <source>
        <tissue evidence="10">Leaf</tissue>
    </source>
</reference>
<dbReference type="GO" id="GO:0012505">
    <property type="term" value="C:endomembrane system"/>
    <property type="evidence" value="ECO:0007669"/>
    <property type="project" value="UniProtKB-SubCell"/>
</dbReference>
<dbReference type="FunFam" id="1.20.1280.290:FF:000001">
    <property type="entry name" value="Bidirectional sugar transporter SWEET"/>
    <property type="match status" value="1"/>
</dbReference>
<keyword evidence="7 9" id="KW-1133">Transmembrane helix</keyword>
<evidence type="ECO:0000256" key="6">
    <source>
        <dbReference type="ARBA" id="ARBA00022737"/>
    </source>
</evidence>
<evidence type="ECO:0000313" key="11">
    <source>
        <dbReference type="Proteomes" id="UP000811609"/>
    </source>
</evidence>
<feature type="transmembrane region" description="Helical" evidence="9">
    <location>
        <begin position="16"/>
        <end position="36"/>
    </location>
</feature>
<comment type="function">
    <text evidence="9">Mediates both low-affinity uptake and efflux of sugar across the membrane.</text>
</comment>
<evidence type="ECO:0000256" key="9">
    <source>
        <dbReference type="RuleBase" id="RU910715"/>
    </source>
</evidence>
<evidence type="ECO:0000256" key="2">
    <source>
        <dbReference type="ARBA" id="ARBA00007809"/>
    </source>
</evidence>
<protein>
    <recommendedName>
        <fullName evidence="9">Bidirectional sugar transporter SWEET</fullName>
    </recommendedName>
</protein>
<evidence type="ECO:0000256" key="3">
    <source>
        <dbReference type="ARBA" id="ARBA00022448"/>
    </source>
</evidence>
<dbReference type="InterPro" id="IPR004316">
    <property type="entry name" value="SWEET_rpt"/>
</dbReference>
<evidence type="ECO:0000256" key="5">
    <source>
        <dbReference type="ARBA" id="ARBA00022692"/>
    </source>
</evidence>
<dbReference type="AlphaFoldDB" id="A0A8T1PPM7"/>